<dbReference type="SUPFAM" id="SSF69255">
    <property type="entry name" value="gp5 N-terminal domain-like"/>
    <property type="match status" value="1"/>
</dbReference>
<feature type="non-terminal residue" evidence="2">
    <location>
        <position position="65"/>
    </location>
</feature>
<organism evidence="2">
    <name type="scientific">marine metagenome</name>
    <dbReference type="NCBI Taxonomy" id="408172"/>
    <lineage>
        <taxon>unclassified sequences</taxon>
        <taxon>metagenomes</taxon>
        <taxon>ecological metagenomes</taxon>
    </lineage>
</organism>
<dbReference type="AlphaFoldDB" id="A0A382VVB0"/>
<dbReference type="InterPro" id="IPR009590">
    <property type="entry name" value="Gp5_OB_N"/>
</dbReference>
<proteinExistence type="predicted"/>
<name>A0A382VVB0_9ZZZZ</name>
<feature type="domain" description="Protein Gp5 N-terminal OB-fold" evidence="1">
    <location>
        <begin position="33"/>
        <end position="64"/>
    </location>
</feature>
<accession>A0A382VVB0</accession>
<gene>
    <name evidence="2" type="ORF">METZ01_LOCUS403390</name>
</gene>
<evidence type="ECO:0000259" key="1">
    <source>
        <dbReference type="Pfam" id="PF06714"/>
    </source>
</evidence>
<dbReference type="Gene3D" id="2.40.50.260">
    <property type="entry name" value="Nucleic acid-binding protein domain"/>
    <property type="match status" value="1"/>
</dbReference>
<evidence type="ECO:0000313" key="2">
    <source>
        <dbReference type="EMBL" id="SVD50536.1"/>
    </source>
</evidence>
<dbReference type="EMBL" id="UINC01154965">
    <property type="protein sequence ID" value="SVD50536.1"/>
    <property type="molecule type" value="Genomic_DNA"/>
</dbReference>
<protein>
    <recommendedName>
        <fullName evidence="1">Protein Gp5 N-terminal OB-fold domain-containing protein</fullName>
    </recommendedName>
</protein>
<sequence>MEQLIFWQGVVEHRIDPLMLGRCRVRVLGSHTDDKELIPTEDLPWAYPCQSITSAAMSGVGHTPM</sequence>
<reference evidence="2" key="1">
    <citation type="submission" date="2018-05" db="EMBL/GenBank/DDBJ databases">
        <authorList>
            <person name="Lanie J.A."/>
            <person name="Ng W.-L."/>
            <person name="Kazmierczak K.M."/>
            <person name="Andrzejewski T.M."/>
            <person name="Davidsen T.M."/>
            <person name="Wayne K.J."/>
            <person name="Tettelin H."/>
            <person name="Glass J.I."/>
            <person name="Rusch D."/>
            <person name="Podicherti R."/>
            <person name="Tsui H.-C.T."/>
            <person name="Winkler M.E."/>
        </authorList>
    </citation>
    <scope>NUCLEOTIDE SEQUENCE</scope>
</reference>
<dbReference type="Pfam" id="PF06714">
    <property type="entry name" value="Gp5_OB"/>
    <property type="match status" value="1"/>
</dbReference>